<accession>A0A4V5NVS4</accession>
<dbReference type="Pfam" id="PF08896">
    <property type="entry name" value="DUF1842"/>
    <property type="match status" value="1"/>
</dbReference>
<name>A0A4V5NVS4_9GAMM</name>
<evidence type="ECO:0000313" key="2">
    <source>
        <dbReference type="EMBL" id="TKB51631.1"/>
    </source>
</evidence>
<protein>
    <submittedName>
        <fullName evidence="2">DUF1842 domain-containing protein</fullName>
    </submittedName>
</protein>
<evidence type="ECO:0000259" key="1">
    <source>
        <dbReference type="Pfam" id="PF08896"/>
    </source>
</evidence>
<proteinExistence type="predicted"/>
<reference evidence="2 3" key="1">
    <citation type="submission" date="2019-04" db="EMBL/GenBank/DDBJ databases">
        <authorList>
            <person name="Hwang J.C."/>
        </authorList>
    </citation>
    <scope>NUCLEOTIDE SEQUENCE [LARGE SCALE GENOMIC DNA]</scope>
    <source>
        <strain evidence="2 3">IMCC35001</strain>
    </source>
</reference>
<feature type="domain" description="DUF1842" evidence="1">
    <location>
        <begin position="7"/>
        <end position="128"/>
    </location>
</feature>
<dbReference type="Proteomes" id="UP000305674">
    <property type="component" value="Unassembled WGS sequence"/>
</dbReference>
<dbReference type="InterPro" id="IPR014992">
    <property type="entry name" value="DUF1842"/>
</dbReference>
<sequence>MSKDIQTGLFPVSYRIALGSVERPILGGASLTLKLLVDTVNKQVSGVGHITQPVSPPLNLVSQFTGEWSYICTMKECHILVVAEGFDLSPLLVGGHPIEHKNAKLRMVMNEDWQCGVANFSFFARGQWHEVEGARAELSTIDAQQSRKQLEESAAEKKPVLED</sequence>
<organism evidence="2 3">
    <name type="scientific">Ferrimonas sediminicola</name>
    <dbReference type="NCBI Taxonomy" id="2569538"/>
    <lineage>
        <taxon>Bacteria</taxon>
        <taxon>Pseudomonadati</taxon>
        <taxon>Pseudomonadota</taxon>
        <taxon>Gammaproteobacteria</taxon>
        <taxon>Alteromonadales</taxon>
        <taxon>Ferrimonadaceae</taxon>
        <taxon>Ferrimonas</taxon>
    </lineage>
</organism>
<keyword evidence="3" id="KW-1185">Reference proteome</keyword>
<dbReference type="OrthoDB" id="1491780at2"/>
<gene>
    <name evidence="2" type="ORF">FCL40_02450</name>
</gene>
<evidence type="ECO:0000313" key="3">
    <source>
        <dbReference type="Proteomes" id="UP000305674"/>
    </source>
</evidence>
<dbReference type="EMBL" id="SWCI01000001">
    <property type="protein sequence ID" value="TKB51631.1"/>
    <property type="molecule type" value="Genomic_DNA"/>
</dbReference>
<dbReference type="AlphaFoldDB" id="A0A4V5NVS4"/>
<comment type="caution">
    <text evidence="2">The sequence shown here is derived from an EMBL/GenBank/DDBJ whole genome shotgun (WGS) entry which is preliminary data.</text>
</comment>